<evidence type="ECO:0000313" key="2">
    <source>
        <dbReference type="WBParaSite" id="Csp11.Scaffold629.g13952.t1"/>
    </source>
</evidence>
<dbReference type="WBParaSite" id="Csp11.Scaffold629.g13952.t1">
    <property type="protein sequence ID" value="Csp11.Scaffold629.g13952.t1"/>
    <property type="gene ID" value="Csp11.Scaffold629.g13952"/>
</dbReference>
<reference evidence="2" key="1">
    <citation type="submission" date="2016-11" db="UniProtKB">
        <authorList>
            <consortium name="WormBaseParasite"/>
        </authorList>
    </citation>
    <scope>IDENTIFICATION</scope>
</reference>
<organism evidence="1 2">
    <name type="scientific">Caenorhabditis tropicalis</name>
    <dbReference type="NCBI Taxonomy" id="1561998"/>
    <lineage>
        <taxon>Eukaryota</taxon>
        <taxon>Metazoa</taxon>
        <taxon>Ecdysozoa</taxon>
        <taxon>Nematoda</taxon>
        <taxon>Chromadorea</taxon>
        <taxon>Rhabditida</taxon>
        <taxon>Rhabditina</taxon>
        <taxon>Rhabditomorpha</taxon>
        <taxon>Rhabditoidea</taxon>
        <taxon>Rhabditidae</taxon>
        <taxon>Peloderinae</taxon>
        <taxon>Caenorhabditis</taxon>
    </lineage>
</organism>
<protein>
    <submittedName>
        <fullName evidence="2">NR LBD domain-containing protein</fullName>
    </submittedName>
</protein>
<dbReference type="Proteomes" id="UP000095282">
    <property type="component" value="Unplaced"/>
</dbReference>
<dbReference type="AlphaFoldDB" id="A0A1I7U1N8"/>
<sequence length="113" mass="13576">MGSYQQFTMKFSQHFRMESFQQVTVEPYQQFTMEPLQQFPMVHRVPSTHEKSLYESDPSFYYLSNQIERVARENPSKRKLLHDILLQIVLAFDQNNHTNPSSIFDQLKRIFDN</sequence>
<dbReference type="Pfam" id="PF03353">
    <property type="entry name" value="Lin-8"/>
    <property type="match status" value="1"/>
</dbReference>
<name>A0A1I7U1N8_9PELO</name>
<keyword evidence="1" id="KW-1185">Reference proteome</keyword>
<accession>A0A1I7U1N8</accession>
<dbReference type="InterPro" id="IPR005020">
    <property type="entry name" value="LIN-8"/>
</dbReference>
<evidence type="ECO:0000313" key="1">
    <source>
        <dbReference type="Proteomes" id="UP000095282"/>
    </source>
</evidence>
<proteinExistence type="predicted"/>